<evidence type="ECO:0000313" key="2">
    <source>
        <dbReference type="EMBL" id="CAA9469978.1"/>
    </source>
</evidence>
<reference evidence="2" key="1">
    <citation type="submission" date="2020-02" db="EMBL/GenBank/DDBJ databases">
        <authorList>
            <person name="Meier V. D."/>
        </authorList>
    </citation>
    <scope>NUCLEOTIDE SEQUENCE</scope>
    <source>
        <strain evidence="2">AVDCRST_MAG12</strain>
    </source>
</reference>
<gene>
    <name evidence="2" type="ORF">AVDCRST_MAG12-694</name>
</gene>
<organism evidence="2">
    <name type="scientific">uncultured Rubrobacteraceae bacterium</name>
    <dbReference type="NCBI Taxonomy" id="349277"/>
    <lineage>
        <taxon>Bacteria</taxon>
        <taxon>Bacillati</taxon>
        <taxon>Actinomycetota</taxon>
        <taxon>Rubrobacteria</taxon>
        <taxon>Rubrobacterales</taxon>
        <taxon>Rubrobacteraceae</taxon>
        <taxon>environmental samples</taxon>
    </lineage>
</organism>
<dbReference type="EMBL" id="CADCVK010000116">
    <property type="protein sequence ID" value="CAA9469978.1"/>
    <property type="molecule type" value="Genomic_DNA"/>
</dbReference>
<sequence length="209" mass="22046">MRRLSGSVLTCAVVVLGVGSILPRLVFAGEGVGAYSGEKRAFARFALVYDLVLREWPFPVDPTVARRVTEVSGTHNPQSPCTSEEGPKKGPYYTGYFAGDYRAEVVHYGPFFVPTGKNVFNCDGASTYSLFLPRDVDGVLFSVLGPAVFIGAFGLAVGTVLTAVYLTLGGGFLLARGSERGHRLVGLAAVLAGLLIAATTFFAISTTAI</sequence>
<feature type="transmembrane region" description="Helical" evidence="1">
    <location>
        <begin position="139"/>
        <end position="172"/>
    </location>
</feature>
<protein>
    <submittedName>
        <fullName evidence="2">Uncharacterized protein</fullName>
    </submittedName>
</protein>
<accession>A0A6J4RIP8</accession>
<keyword evidence="1" id="KW-0812">Transmembrane</keyword>
<keyword evidence="1" id="KW-1133">Transmembrane helix</keyword>
<name>A0A6J4RIP8_9ACTN</name>
<evidence type="ECO:0000256" key="1">
    <source>
        <dbReference type="SAM" id="Phobius"/>
    </source>
</evidence>
<dbReference type="AlphaFoldDB" id="A0A6J4RIP8"/>
<proteinExistence type="predicted"/>
<keyword evidence="1" id="KW-0472">Membrane</keyword>
<feature type="transmembrane region" description="Helical" evidence="1">
    <location>
        <begin position="184"/>
        <end position="204"/>
    </location>
</feature>